<keyword evidence="1" id="KW-0694">RNA-binding</keyword>
<dbReference type="OrthoDB" id="296989at2759"/>
<organism evidence="3 4">
    <name type="scientific">Paramecium pentaurelia</name>
    <dbReference type="NCBI Taxonomy" id="43138"/>
    <lineage>
        <taxon>Eukaryota</taxon>
        <taxon>Sar</taxon>
        <taxon>Alveolata</taxon>
        <taxon>Ciliophora</taxon>
        <taxon>Intramacronucleata</taxon>
        <taxon>Oligohymenophorea</taxon>
        <taxon>Peniculida</taxon>
        <taxon>Parameciidae</taxon>
        <taxon>Paramecium</taxon>
    </lineage>
</organism>
<feature type="domain" description="RRM" evidence="2">
    <location>
        <begin position="4"/>
        <end position="99"/>
    </location>
</feature>
<reference evidence="3" key="1">
    <citation type="submission" date="2021-01" db="EMBL/GenBank/DDBJ databases">
        <authorList>
            <consortium name="Genoscope - CEA"/>
            <person name="William W."/>
        </authorList>
    </citation>
    <scope>NUCLEOTIDE SEQUENCE</scope>
</reference>
<dbReference type="Pfam" id="PF00076">
    <property type="entry name" value="RRM_1"/>
    <property type="match status" value="1"/>
</dbReference>
<name>A0A8S1YFI2_9CILI</name>
<dbReference type="InterPro" id="IPR000504">
    <property type="entry name" value="RRM_dom"/>
</dbReference>
<accession>A0A8S1YFI2</accession>
<evidence type="ECO:0000256" key="1">
    <source>
        <dbReference type="PROSITE-ProRule" id="PRU00176"/>
    </source>
</evidence>
<dbReference type="PROSITE" id="PS50102">
    <property type="entry name" value="RRM"/>
    <property type="match status" value="1"/>
</dbReference>
<protein>
    <recommendedName>
        <fullName evidence="2">RRM domain-containing protein</fullName>
    </recommendedName>
</protein>
<evidence type="ECO:0000313" key="3">
    <source>
        <dbReference type="EMBL" id="CAD8212640.1"/>
    </source>
</evidence>
<dbReference type="GO" id="GO:0003723">
    <property type="term" value="F:RNA binding"/>
    <property type="evidence" value="ECO:0007669"/>
    <property type="project" value="UniProtKB-UniRule"/>
</dbReference>
<dbReference type="Proteomes" id="UP000689195">
    <property type="component" value="Unassembled WGS sequence"/>
</dbReference>
<comment type="caution">
    <text evidence="3">The sequence shown here is derived from an EMBL/GenBank/DDBJ whole genome shotgun (WGS) entry which is preliminary data.</text>
</comment>
<gene>
    <name evidence="3" type="ORF">PPENT_87.1.T1700012</name>
</gene>
<keyword evidence="4" id="KW-1185">Reference proteome</keyword>
<evidence type="ECO:0000313" key="4">
    <source>
        <dbReference type="Proteomes" id="UP000689195"/>
    </source>
</evidence>
<proteinExistence type="predicted"/>
<evidence type="ECO:0000259" key="2">
    <source>
        <dbReference type="PROSITE" id="PS50102"/>
    </source>
</evidence>
<sequence length="262" mass="30959">MQWKEINLQLLPRTSPQSSRIIILIETLDQYFCLLYFRRLNIKQIQVVGEIQSLKIIKDMASQKSKGQAFITYNHPDSNKKASKNYNQIFIKSESRVNIFVDNLPESSYAIEKIIKVNYDIPNQSHQEIAEIKIIQSLYLVKVESNLRNYATPLQQKYLEQEKLVRVIKYWWFLMIKDFLQKSGFSEELYCKGTKYKIAFYQNHIRNTRSSKNKFEYFAHHTLEQINKHRPSVINDASETLSISEITQVLKEKAQVHTSTLK</sequence>
<dbReference type="AlphaFoldDB" id="A0A8S1YFI2"/>
<dbReference type="EMBL" id="CAJJDO010000170">
    <property type="protein sequence ID" value="CAD8212640.1"/>
    <property type="molecule type" value="Genomic_DNA"/>
</dbReference>